<feature type="compositionally biased region" description="Polar residues" evidence="1">
    <location>
        <begin position="1"/>
        <end position="11"/>
    </location>
</feature>
<keyword evidence="3" id="KW-1185">Reference proteome</keyword>
<protein>
    <submittedName>
        <fullName evidence="2">Uncharacterized protein</fullName>
    </submittedName>
</protein>
<evidence type="ECO:0000313" key="3">
    <source>
        <dbReference type="Proteomes" id="UP001152607"/>
    </source>
</evidence>
<dbReference type="EMBL" id="CAOQHR010000007">
    <property type="protein sequence ID" value="CAI6337227.1"/>
    <property type="molecule type" value="Genomic_DNA"/>
</dbReference>
<gene>
    <name evidence="2" type="ORF">PDIGIT_LOCUS10336</name>
</gene>
<dbReference type="Proteomes" id="UP001152607">
    <property type="component" value="Unassembled WGS sequence"/>
</dbReference>
<name>A0A9W4ULJ1_9PLEO</name>
<dbReference type="AlphaFoldDB" id="A0A9W4ULJ1"/>
<sequence length="113" mass="12702">MQSLPTATTVPEKSAPAMAPTTVERSRSLWSEGLRATAWTLTRTWFGAKEGTGWVVFSLSFEGPAAIMAWWVWGSVCILCSTSMYSWGTSILWHKDGCYYFFLLFIVKCLVFV</sequence>
<comment type="caution">
    <text evidence="2">The sequence shown here is derived from an EMBL/GenBank/DDBJ whole genome shotgun (WGS) entry which is preliminary data.</text>
</comment>
<evidence type="ECO:0000313" key="2">
    <source>
        <dbReference type="EMBL" id="CAI6337227.1"/>
    </source>
</evidence>
<accession>A0A9W4ULJ1</accession>
<feature type="region of interest" description="Disordered" evidence="1">
    <location>
        <begin position="1"/>
        <end position="21"/>
    </location>
</feature>
<proteinExistence type="predicted"/>
<organism evidence="2 3">
    <name type="scientific">Periconia digitata</name>
    <dbReference type="NCBI Taxonomy" id="1303443"/>
    <lineage>
        <taxon>Eukaryota</taxon>
        <taxon>Fungi</taxon>
        <taxon>Dikarya</taxon>
        <taxon>Ascomycota</taxon>
        <taxon>Pezizomycotina</taxon>
        <taxon>Dothideomycetes</taxon>
        <taxon>Pleosporomycetidae</taxon>
        <taxon>Pleosporales</taxon>
        <taxon>Massarineae</taxon>
        <taxon>Periconiaceae</taxon>
        <taxon>Periconia</taxon>
    </lineage>
</organism>
<reference evidence="2" key="1">
    <citation type="submission" date="2023-01" db="EMBL/GenBank/DDBJ databases">
        <authorList>
            <person name="Van Ghelder C."/>
            <person name="Rancurel C."/>
        </authorList>
    </citation>
    <scope>NUCLEOTIDE SEQUENCE</scope>
    <source>
        <strain evidence="2">CNCM I-4278</strain>
    </source>
</reference>
<evidence type="ECO:0000256" key="1">
    <source>
        <dbReference type="SAM" id="MobiDB-lite"/>
    </source>
</evidence>